<dbReference type="RefSeq" id="WP_160938722.1">
    <property type="nucleotide sequence ID" value="NZ_SNVJ01000020.1"/>
</dbReference>
<dbReference type="OrthoDB" id="9808398at2"/>
<dbReference type="InterPro" id="IPR050471">
    <property type="entry name" value="AB_hydrolase"/>
</dbReference>
<sequence length="264" mass="28189">MTAASPEGSVATLPGVRLFYRDSGGEGVPVVLLHANTGTSGCWPDQFAAFAAAGYRVIAFDRRGWGRSMADPASGPQPGSVAEDLAALAGHLRLPRFHLLGVAGGGFAALDYASWRQETLRSLVVAASTGSFAEPEMEELSRNIAIPGFRELPETFREIGPSFRAAHPGRVAEWHAAEQVARQPGATAQVPRTPNTFAKIGVIRLPVLAIAASADLLAPPALMRRWVRHLPQAEWRTIADAGHSVPMEQPELFNAAVLDFLGRN</sequence>
<evidence type="ECO:0000259" key="1">
    <source>
        <dbReference type="Pfam" id="PF12697"/>
    </source>
</evidence>
<organism evidence="2 3">
    <name type="scientific">Teichococcus coralli</name>
    <dbReference type="NCBI Taxonomy" id="2545983"/>
    <lineage>
        <taxon>Bacteria</taxon>
        <taxon>Pseudomonadati</taxon>
        <taxon>Pseudomonadota</taxon>
        <taxon>Alphaproteobacteria</taxon>
        <taxon>Acetobacterales</taxon>
        <taxon>Roseomonadaceae</taxon>
        <taxon>Roseomonas</taxon>
    </lineage>
</organism>
<feature type="domain" description="AB hydrolase-1" evidence="1">
    <location>
        <begin position="30"/>
        <end position="256"/>
    </location>
</feature>
<keyword evidence="2" id="KW-0378">Hydrolase</keyword>
<protein>
    <submittedName>
        <fullName evidence="2">Alpha/beta fold hydrolase</fullName>
    </submittedName>
</protein>
<evidence type="ECO:0000313" key="2">
    <source>
        <dbReference type="EMBL" id="MXP65311.1"/>
    </source>
</evidence>
<dbReference type="InterPro" id="IPR000073">
    <property type="entry name" value="AB_hydrolase_1"/>
</dbReference>
<dbReference type="SUPFAM" id="SSF53474">
    <property type="entry name" value="alpha/beta-Hydrolases"/>
    <property type="match status" value="1"/>
</dbReference>
<keyword evidence="3" id="KW-1185">Reference proteome</keyword>
<comment type="caution">
    <text evidence="2">The sequence shown here is derived from an EMBL/GenBank/DDBJ whole genome shotgun (WGS) entry which is preliminary data.</text>
</comment>
<dbReference type="AlphaFoldDB" id="A0A845BDW0"/>
<name>A0A845BDW0_9PROT</name>
<dbReference type="InterPro" id="IPR029058">
    <property type="entry name" value="AB_hydrolase_fold"/>
</dbReference>
<gene>
    <name evidence="2" type="ORF">E0493_18345</name>
</gene>
<dbReference type="EMBL" id="SNVJ01000020">
    <property type="protein sequence ID" value="MXP65311.1"/>
    <property type="molecule type" value="Genomic_DNA"/>
</dbReference>
<dbReference type="GO" id="GO:0016787">
    <property type="term" value="F:hydrolase activity"/>
    <property type="evidence" value="ECO:0007669"/>
    <property type="project" value="UniProtKB-KW"/>
</dbReference>
<dbReference type="PANTHER" id="PTHR43433">
    <property type="entry name" value="HYDROLASE, ALPHA/BETA FOLD FAMILY PROTEIN"/>
    <property type="match status" value="1"/>
</dbReference>
<reference evidence="2 3" key="1">
    <citation type="submission" date="2019-03" db="EMBL/GenBank/DDBJ databases">
        <title>Roseomonas sp. a novel Roseomonas species isolated from Sea whip Gorgonian.</title>
        <authorList>
            <person name="Li F."/>
            <person name="Pan X."/>
            <person name="Huang S."/>
            <person name="Li Z."/>
            <person name="Meng B."/>
        </authorList>
    </citation>
    <scope>NUCLEOTIDE SEQUENCE [LARGE SCALE GENOMIC DNA]</scope>
    <source>
        <strain evidence="2 3">M0104</strain>
    </source>
</reference>
<dbReference type="Pfam" id="PF12697">
    <property type="entry name" value="Abhydrolase_6"/>
    <property type="match status" value="1"/>
</dbReference>
<dbReference type="Proteomes" id="UP000460715">
    <property type="component" value="Unassembled WGS sequence"/>
</dbReference>
<dbReference type="PANTHER" id="PTHR43433:SF5">
    <property type="entry name" value="AB HYDROLASE-1 DOMAIN-CONTAINING PROTEIN"/>
    <property type="match status" value="1"/>
</dbReference>
<proteinExistence type="predicted"/>
<evidence type="ECO:0000313" key="3">
    <source>
        <dbReference type="Proteomes" id="UP000460715"/>
    </source>
</evidence>
<dbReference type="Gene3D" id="3.40.50.1820">
    <property type="entry name" value="alpha/beta hydrolase"/>
    <property type="match status" value="1"/>
</dbReference>
<accession>A0A845BDW0</accession>